<dbReference type="AlphaFoldDB" id="A0A6J4KID3"/>
<accession>A0A6J4KID3</accession>
<organism evidence="1">
    <name type="scientific">uncultured Friedmanniella sp</name>
    <dbReference type="NCBI Taxonomy" id="335381"/>
    <lineage>
        <taxon>Bacteria</taxon>
        <taxon>Bacillati</taxon>
        <taxon>Actinomycetota</taxon>
        <taxon>Actinomycetes</taxon>
        <taxon>Propionibacteriales</taxon>
        <taxon>Nocardioidaceae</taxon>
        <taxon>Friedmanniella</taxon>
        <taxon>environmental samples</taxon>
    </lineage>
</organism>
<proteinExistence type="predicted"/>
<gene>
    <name evidence="1" type="ORF">AVDCRST_MAG48-1761</name>
</gene>
<name>A0A6J4KID3_9ACTN</name>
<feature type="non-terminal residue" evidence="1">
    <location>
        <position position="19"/>
    </location>
</feature>
<sequence>ELSHPRPGTRCRRHAHPGH</sequence>
<protein>
    <submittedName>
        <fullName evidence="1">Uncharacterized protein</fullName>
    </submittedName>
</protein>
<dbReference type="EMBL" id="CADCTS010000254">
    <property type="protein sequence ID" value="CAA9306901.1"/>
    <property type="molecule type" value="Genomic_DNA"/>
</dbReference>
<reference evidence="1" key="1">
    <citation type="submission" date="2020-02" db="EMBL/GenBank/DDBJ databases">
        <authorList>
            <person name="Meier V. D."/>
        </authorList>
    </citation>
    <scope>NUCLEOTIDE SEQUENCE</scope>
    <source>
        <strain evidence="1">AVDCRST_MAG48</strain>
    </source>
</reference>
<feature type="non-terminal residue" evidence="1">
    <location>
        <position position="1"/>
    </location>
</feature>
<evidence type="ECO:0000313" key="1">
    <source>
        <dbReference type="EMBL" id="CAA9306901.1"/>
    </source>
</evidence>